<dbReference type="SUPFAM" id="SSF158499">
    <property type="entry name" value="DnaD domain-like"/>
    <property type="match status" value="1"/>
</dbReference>
<comment type="similarity">
    <text evidence="1">Belongs to the DnaB/DnaD family.</text>
</comment>
<sequence length="266" mass="31051">MAQRRMFSKKITETDNFIDMPLSSQALYFHLNMGADDEGFIDKVKTIQRTIGASDDDVKILIAKGFIIPFESGVVVIRHWRIHNYIQADRFQSTIHKEEKEQLEFNKSKIANIKPLDQCIQNVYKVDTQVRLDKDRLELEIDKDRLELDKVNNLNYTGGENEKKSFSQIIKESNIKLNDRQAQMLLDYVGLDNMTIEMIQYAIELTEDAGANNFNYLNKILKSWREKKLTSLEAIKKDFEEFEIRKSNPSADNPAVFKPYQDELPF</sequence>
<name>A0A1X1GLI7_STROR</name>
<dbReference type="AlphaFoldDB" id="A0A1X1GLI7"/>
<dbReference type="EMBL" id="NCUT01000028">
    <property type="protein sequence ID" value="ORO71871.1"/>
    <property type="molecule type" value="Genomic_DNA"/>
</dbReference>
<proteinExistence type="inferred from homology"/>
<keyword evidence="4" id="KW-1185">Reference proteome</keyword>
<evidence type="ECO:0000259" key="2">
    <source>
        <dbReference type="Pfam" id="PF07261"/>
    </source>
</evidence>
<dbReference type="RefSeq" id="WP_084849379.1">
    <property type="nucleotide sequence ID" value="NZ_NCUI01000025.1"/>
</dbReference>
<feature type="domain" description="DnaB/C C-terminal" evidence="2">
    <location>
        <begin position="172"/>
        <end position="237"/>
    </location>
</feature>
<evidence type="ECO:0000313" key="3">
    <source>
        <dbReference type="EMBL" id="ORO71871.1"/>
    </source>
</evidence>
<comment type="caution">
    <text evidence="3">The sequence shown here is derived from an EMBL/GenBank/DDBJ whole genome shotgun (WGS) entry which is preliminary data.</text>
</comment>
<protein>
    <recommendedName>
        <fullName evidence="2">DnaB/C C-terminal domain-containing protein</fullName>
    </recommendedName>
</protein>
<accession>A0A1X1GLI7</accession>
<reference evidence="3 4" key="1">
    <citation type="journal article" date="2016" name="Eur. J. Clin. Microbiol. Infect. Dis.">
        <title>Whole genome sequencing as a tool for phylogenetic analysis of clinical strains of Mitis group streptococci.</title>
        <authorList>
            <person name="Rasmussen L.H."/>
            <person name="Dargis R."/>
            <person name="Hojholt K."/>
            <person name="Christensen J.J."/>
            <person name="Skovgaard O."/>
            <person name="Justesen U.S."/>
            <person name="Rosenvinge F.S."/>
            <person name="Moser C."/>
            <person name="Lukjancenko O."/>
            <person name="Rasmussen S."/>
            <person name="Nielsen X.C."/>
        </authorList>
    </citation>
    <scope>NUCLEOTIDE SEQUENCE [LARGE SCALE GENOMIC DNA]</scope>
    <source>
        <strain evidence="3 4">B_007274_11</strain>
    </source>
</reference>
<dbReference type="Gene3D" id="1.10.10.630">
    <property type="entry name" value="DnaD domain-like"/>
    <property type="match status" value="1"/>
</dbReference>
<gene>
    <name evidence="3" type="ORF">B7712_04245</name>
</gene>
<evidence type="ECO:0000256" key="1">
    <source>
        <dbReference type="ARBA" id="ARBA00093462"/>
    </source>
</evidence>
<organism evidence="3 4">
    <name type="scientific">Streptococcus oralis subsp. oralis</name>
    <dbReference type="NCBI Taxonomy" id="1891914"/>
    <lineage>
        <taxon>Bacteria</taxon>
        <taxon>Bacillati</taxon>
        <taxon>Bacillota</taxon>
        <taxon>Bacilli</taxon>
        <taxon>Lactobacillales</taxon>
        <taxon>Streptococcaceae</taxon>
        <taxon>Streptococcus</taxon>
    </lineage>
</organism>
<dbReference type="NCBIfam" id="TIGR01446">
    <property type="entry name" value="DnaD_dom"/>
    <property type="match status" value="1"/>
</dbReference>
<dbReference type="Pfam" id="PF07261">
    <property type="entry name" value="DnaB_2"/>
    <property type="match status" value="1"/>
</dbReference>
<dbReference type="InterPro" id="IPR034829">
    <property type="entry name" value="DnaD-like_sf"/>
</dbReference>
<dbReference type="Proteomes" id="UP000193160">
    <property type="component" value="Unassembled WGS sequence"/>
</dbReference>
<evidence type="ECO:0000313" key="4">
    <source>
        <dbReference type="Proteomes" id="UP000193160"/>
    </source>
</evidence>
<dbReference type="InterPro" id="IPR006343">
    <property type="entry name" value="DnaB/C_C"/>
</dbReference>